<protein>
    <recommendedName>
        <fullName evidence="5">Glycosyltransferase</fullName>
        <ecNumber evidence="5">2.4.1.-</ecNumber>
    </recommendedName>
</protein>
<dbReference type="GO" id="GO:0008194">
    <property type="term" value="F:UDP-glycosyltransferase activity"/>
    <property type="evidence" value="ECO:0007669"/>
    <property type="project" value="InterPro"/>
</dbReference>
<comment type="caution">
    <text evidence="6">The sequence shown here is derived from an EMBL/GenBank/DDBJ whole genome shotgun (WGS) entry which is preliminary data.</text>
</comment>
<evidence type="ECO:0000256" key="1">
    <source>
        <dbReference type="ARBA" id="ARBA00009995"/>
    </source>
</evidence>
<evidence type="ECO:0000313" key="6">
    <source>
        <dbReference type="EMBL" id="PIN03967.1"/>
    </source>
</evidence>
<dbReference type="Gene3D" id="3.40.50.2000">
    <property type="entry name" value="Glycogen Phosphorylase B"/>
    <property type="match status" value="2"/>
</dbReference>
<keyword evidence="2 4" id="KW-0328">Glycosyltransferase</keyword>
<dbReference type="FunFam" id="3.40.50.2000:FF:000060">
    <property type="entry name" value="Glycosyltransferase"/>
    <property type="match status" value="1"/>
</dbReference>
<proteinExistence type="inferred from homology"/>
<dbReference type="GO" id="GO:0016138">
    <property type="term" value="P:glycoside biosynthetic process"/>
    <property type="evidence" value="ECO:0007669"/>
    <property type="project" value="UniProtKB-ARBA"/>
</dbReference>
<dbReference type="SUPFAM" id="SSF53756">
    <property type="entry name" value="UDP-Glycosyltransferase/glycogen phosphorylase"/>
    <property type="match status" value="1"/>
</dbReference>
<sequence>MKKDSSYDDVFIKLVELHVPSLVELPPHFHTTKNLPSDLLPTLLKAFQMSSSSFSDILSSINPDLLIYDMFQPWAPKIASSKGIPSVYFATSGAAPFSFYHHVYTMGDGSTFPYPAIYLLDHERINFRDRLIPYLKDADDDFAFGNLTKSCEIVLMKSCREVEEKYIDYLSVLCKKRVVTTGPLIVDSNDYDHEEFSKIMKWLSGKSRHSTVYISFGSEYFLSKEQIVEIAKALELCEANFIWVVRFPGDEKMTSVENAFLIEFLERVKERGLIVPRWAPQTKILAHPSVGGFVSHCGWSSITEGMYFGVPIIGMPMKSEQPINARLVVEVGAGVEVGREGNGLYVRERIVKVINKVIAEKEFCEDTRNRAKKLSEKIKEKEEQEVNEVAMELLKICMKNKQQV</sequence>
<dbReference type="CDD" id="cd03784">
    <property type="entry name" value="GT1_Gtf-like"/>
    <property type="match status" value="1"/>
</dbReference>
<dbReference type="PANTHER" id="PTHR48044">
    <property type="entry name" value="GLYCOSYLTRANSFERASE"/>
    <property type="match status" value="1"/>
</dbReference>
<dbReference type="EC" id="2.4.1.-" evidence="5"/>
<dbReference type="InterPro" id="IPR002213">
    <property type="entry name" value="UDP_glucos_trans"/>
</dbReference>
<keyword evidence="3 4" id="KW-0808">Transferase</keyword>
<evidence type="ECO:0000256" key="2">
    <source>
        <dbReference type="ARBA" id="ARBA00022676"/>
    </source>
</evidence>
<dbReference type="PROSITE" id="PS00375">
    <property type="entry name" value="UDPGT"/>
    <property type="match status" value="1"/>
</dbReference>
<dbReference type="OrthoDB" id="5835829at2759"/>
<dbReference type="AlphaFoldDB" id="A0A2G9GFB8"/>
<comment type="similarity">
    <text evidence="1 4">Belongs to the UDP-glycosyltransferase family.</text>
</comment>
<keyword evidence="7" id="KW-1185">Reference proteome</keyword>
<evidence type="ECO:0000256" key="4">
    <source>
        <dbReference type="RuleBase" id="RU003718"/>
    </source>
</evidence>
<accession>A0A2G9GFB8</accession>
<gene>
    <name evidence="6" type="ORF">CDL12_23496</name>
</gene>
<evidence type="ECO:0000313" key="7">
    <source>
        <dbReference type="Proteomes" id="UP000231279"/>
    </source>
</evidence>
<reference evidence="7" key="1">
    <citation type="journal article" date="2018" name="Gigascience">
        <title>Genome assembly of the Pink Ipe (Handroanthus impetiginosus, Bignoniaceae), a highly valued, ecologically keystone Neotropical timber forest tree.</title>
        <authorList>
            <person name="Silva-Junior O.B."/>
            <person name="Grattapaglia D."/>
            <person name="Novaes E."/>
            <person name="Collevatti R.G."/>
        </authorList>
    </citation>
    <scope>NUCLEOTIDE SEQUENCE [LARGE SCALE GENOMIC DNA]</scope>
    <source>
        <strain evidence="7">cv. UFG-1</strain>
    </source>
</reference>
<dbReference type="Proteomes" id="UP000231279">
    <property type="component" value="Unassembled WGS sequence"/>
</dbReference>
<evidence type="ECO:0000256" key="3">
    <source>
        <dbReference type="ARBA" id="ARBA00022679"/>
    </source>
</evidence>
<organism evidence="6 7">
    <name type="scientific">Handroanthus impetiginosus</name>
    <dbReference type="NCBI Taxonomy" id="429701"/>
    <lineage>
        <taxon>Eukaryota</taxon>
        <taxon>Viridiplantae</taxon>
        <taxon>Streptophyta</taxon>
        <taxon>Embryophyta</taxon>
        <taxon>Tracheophyta</taxon>
        <taxon>Spermatophyta</taxon>
        <taxon>Magnoliopsida</taxon>
        <taxon>eudicotyledons</taxon>
        <taxon>Gunneridae</taxon>
        <taxon>Pentapetalae</taxon>
        <taxon>asterids</taxon>
        <taxon>lamiids</taxon>
        <taxon>Lamiales</taxon>
        <taxon>Bignoniaceae</taxon>
        <taxon>Crescentiina</taxon>
        <taxon>Tabebuia alliance</taxon>
        <taxon>Handroanthus</taxon>
    </lineage>
</organism>
<dbReference type="PANTHER" id="PTHR48044:SF82">
    <property type="entry name" value="GLYCOSYLTRANSFERASE"/>
    <property type="match status" value="1"/>
</dbReference>
<dbReference type="InterPro" id="IPR035595">
    <property type="entry name" value="UDP_glycos_trans_CS"/>
</dbReference>
<name>A0A2G9GFB8_9LAMI</name>
<dbReference type="EMBL" id="NKXS01005321">
    <property type="protein sequence ID" value="PIN03967.1"/>
    <property type="molecule type" value="Genomic_DNA"/>
</dbReference>
<dbReference type="Pfam" id="PF00201">
    <property type="entry name" value="UDPGT"/>
    <property type="match status" value="1"/>
</dbReference>
<evidence type="ECO:0000256" key="5">
    <source>
        <dbReference type="RuleBase" id="RU362057"/>
    </source>
</evidence>